<keyword evidence="1 3" id="KW-0378">Hydrolase</keyword>
<evidence type="ECO:0000313" key="3">
    <source>
        <dbReference type="EMBL" id="SJN18388.1"/>
    </source>
</evidence>
<dbReference type="RefSeq" id="WP_094763420.1">
    <property type="nucleotide sequence ID" value="NZ_FUKQ01000006.1"/>
</dbReference>
<dbReference type="EC" id="3.-.-.-" evidence="3"/>
<dbReference type="CDD" id="cd03673">
    <property type="entry name" value="NUDIX_Ap6A_hydrolase"/>
    <property type="match status" value="1"/>
</dbReference>
<dbReference type="InterPro" id="IPR013078">
    <property type="entry name" value="His_Pase_superF_clade-1"/>
</dbReference>
<dbReference type="GO" id="GO:0006754">
    <property type="term" value="P:ATP biosynthetic process"/>
    <property type="evidence" value="ECO:0007669"/>
    <property type="project" value="TreeGrafter"/>
</dbReference>
<organism evidence="3 4">
    <name type="scientific">Luteococcus japonicus LSP_Lj1</name>
    <dbReference type="NCBI Taxonomy" id="1255658"/>
    <lineage>
        <taxon>Bacteria</taxon>
        <taxon>Bacillati</taxon>
        <taxon>Actinomycetota</taxon>
        <taxon>Actinomycetes</taxon>
        <taxon>Propionibacteriales</taxon>
        <taxon>Propionibacteriaceae</taxon>
        <taxon>Luteococcus</taxon>
    </lineage>
</organism>
<dbReference type="GO" id="GO:0006167">
    <property type="term" value="P:AMP biosynthetic process"/>
    <property type="evidence" value="ECO:0007669"/>
    <property type="project" value="TreeGrafter"/>
</dbReference>
<proteinExistence type="predicted"/>
<dbReference type="Gene3D" id="3.40.50.1240">
    <property type="entry name" value="Phosphoglycerate mutase-like"/>
    <property type="match status" value="1"/>
</dbReference>
<gene>
    <name evidence="3" type="ORF">FM114_01460</name>
</gene>
<dbReference type="STRING" id="1255658.FM114_01460"/>
<dbReference type="InterPro" id="IPR051325">
    <property type="entry name" value="Nudix_hydrolase_domain"/>
</dbReference>
<dbReference type="SUPFAM" id="SSF53254">
    <property type="entry name" value="Phosphoglycerate mutase-like"/>
    <property type="match status" value="1"/>
</dbReference>
<dbReference type="SUPFAM" id="SSF55811">
    <property type="entry name" value="Nudix"/>
    <property type="match status" value="1"/>
</dbReference>
<dbReference type="AlphaFoldDB" id="A0A1R4IF67"/>
<dbReference type="EMBL" id="FUKQ01000006">
    <property type="protein sequence ID" value="SJN18388.1"/>
    <property type="molecule type" value="Genomic_DNA"/>
</dbReference>
<dbReference type="InterPro" id="IPR015797">
    <property type="entry name" value="NUDIX_hydrolase-like_dom_sf"/>
</dbReference>
<dbReference type="PROSITE" id="PS51462">
    <property type="entry name" value="NUDIX"/>
    <property type="match status" value="1"/>
</dbReference>
<feature type="domain" description="Nudix hydrolase" evidence="2">
    <location>
        <begin position="5"/>
        <end position="132"/>
    </location>
</feature>
<name>A0A1R4IF67_9ACTN</name>
<dbReference type="SMART" id="SM00855">
    <property type="entry name" value="PGAM"/>
    <property type="match status" value="1"/>
</dbReference>
<dbReference type="Pfam" id="PF00300">
    <property type="entry name" value="His_Phos_1"/>
    <property type="match status" value="1"/>
</dbReference>
<evidence type="ECO:0000313" key="4">
    <source>
        <dbReference type="Proteomes" id="UP000188342"/>
    </source>
</evidence>
<protein>
    <submittedName>
        <fullName evidence="3">Possible hydrolase mutT1</fullName>
        <ecNumber evidence="3">3.-.-.-</ecNumber>
    </submittedName>
</protein>
<accession>A0A1R4IF67</accession>
<dbReference type="Pfam" id="PF00293">
    <property type="entry name" value="NUDIX"/>
    <property type="match status" value="1"/>
</dbReference>
<dbReference type="Gene3D" id="3.90.79.10">
    <property type="entry name" value="Nucleoside Triphosphate Pyrophosphohydrolase"/>
    <property type="match status" value="1"/>
</dbReference>
<dbReference type="InterPro" id="IPR020084">
    <property type="entry name" value="NUDIX_hydrolase_CS"/>
</dbReference>
<keyword evidence="4" id="KW-1185">Reference proteome</keyword>
<dbReference type="Proteomes" id="UP000188342">
    <property type="component" value="Unassembled WGS sequence"/>
</dbReference>
<dbReference type="PANTHER" id="PTHR21340">
    <property type="entry name" value="DIADENOSINE 5,5-P1,P4-TETRAPHOSPHATE PYROPHOSPHOHYDROLASE MUTT"/>
    <property type="match status" value="1"/>
</dbReference>
<evidence type="ECO:0000256" key="1">
    <source>
        <dbReference type="ARBA" id="ARBA00022801"/>
    </source>
</evidence>
<reference evidence="3 4" key="1">
    <citation type="submission" date="2017-02" db="EMBL/GenBank/DDBJ databases">
        <authorList>
            <person name="Peterson S.W."/>
        </authorList>
    </citation>
    <scope>NUCLEOTIDE SEQUENCE [LARGE SCALE GENOMIC DNA]</scope>
    <source>
        <strain evidence="3 4">LSP_Lj1</strain>
    </source>
</reference>
<dbReference type="OrthoDB" id="4287477at2"/>
<dbReference type="PROSITE" id="PS00893">
    <property type="entry name" value="NUDIX_BOX"/>
    <property type="match status" value="1"/>
</dbReference>
<dbReference type="InterPro" id="IPR000086">
    <property type="entry name" value="NUDIX_hydrolase_dom"/>
</dbReference>
<dbReference type="GO" id="GO:0004081">
    <property type="term" value="F:bis(5'-nucleosyl)-tetraphosphatase (asymmetrical) activity"/>
    <property type="evidence" value="ECO:0007669"/>
    <property type="project" value="TreeGrafter"/>
</dbReference>
<sequence length="293" mass="32200">MGSKGKITAAGAVVLRDAKNGREVLVVRRSTYKDWSLPKGKPKTDEDLPATAVREVHEETGVRIHLGLPVGTTKYTVDKHAKVVKWWLGVIESERRRRPDKEIEKAVWMPADKALKKLSYPNEAAILEEALALESRATVLLVRHGKAMLRKHWSGADQRRPLSSRGRRQSKRISALLAAYGTSDLVSSTSTRCLQTLEPFASMHKLPLTGVGLLSEEEAEGHGPQVEHFMAGLRRQAAERGSVVAVCGHRPVIPDMRTGLLVTDAPMLTAEVLVVHLDEDGEPIAVETHKCAS</sequence>
<dbReference type="PANTHER" id="PTHR21340:SF0">
    <property type="entry name" value="BIS(5'-NUCLEOSYL)-TETRAPHOSPHATASE [ASYMMETRICAL]"/>
    <property type="match status" value="1"/>
</dbReference>
<evidence type="ECO:0000259" key="2">
    <source>
        <dbReference type="PROSITE" id="PS51462"/>
    </source>
</evidence>
<dbReference type="CDD" id="cd07067">
    <property type="entry name" value="HP_PGM_like"/>
    <property type="match status" value="1"/>
</dbReference>
<dbReference type="InterPro" id="IPR029033">
    <property type="entry name" value="His_PPase_superfam"/>
</dbReference>